<dbReference type="InterPro" id="IPR003435">
    <property type="entry name" value="Chaperonin_RcbX"/>
</dbReference>
<dbReference type="InterPro" id="IPR038052">
    <property type="entry name" value="Chaperonin_RbcX_sf"/>
</dbReference>
<feature type="compositionally biased region" description="Polar residues" evidence="4">
    <location>
        <begin position="1"/>
        <end position="20"/>
    </location>
</feature>
<proteinExistence type="predicted"/>
<dbReference type="SUPFAM" id="SSF158615">
    <property type="entry name" value="RbcX-like"/>
    <property type="match status" value="1"/>
</dbReference>
<dbReference type="Proteomes" id="UP000008141">
    <property type="component" value="Unassembled WGS sequence"/>
</dbReference>
<dbReference type="KEGG" id="cvr:CHLNCDRAFT_142246"/>
<dbReference type="GeneID" id="17357432"/>
<gene>
    <name evidence="5" type="ORF">CHLNCDRAFT_142246</name>
</gene>
<evidence type="ECO:0000256" key="4">
    <source>
        <dbReference type="SAM" id="MobiDB-lite"/>
    </source>
</evidence>
<sequence length="218" mass="24631">MPSTAPSSSGTLAASRSPQHPTVRHAGQQFFGLRGCLAAQPRRGVIRSAGRLVVQANELNKWADRSNYDSHDDDSWNWSQFDRDTAHVLLKVLTAKATQRLLVQLQELDLFKAQWFNNYCSEHPPSDGNKFLLGLFKAPSVVVREPSTGVDHTIDPANLAHRVIQIRSDMAHTLVEMPKYIEQENTEVLRTHLTSSTYLSGTSDKGYKERRGYYRPRQ</sequence>
<keyword evidence="3" id="KW-0120">Carbon dioxide fixation</keyword>
<evidence type="ECO:0000313" key="6">
    <source>
        <dbReference type="Proteomes" id="UP000008141"/>
    </source>
</evidence>
<protein>
    <submittedName>
        <fullName evidence="5">Uncharacterized protein</fullName>
    </submittedName>
</protein>
<keyword evidence="2" id="KW-0143">Chaperone</keyword>
<dbReference type="RefSeq" id="XP_005850378.1">
    <property type="nucleotide sequence ID" value="XM_005850316.1"/>
</dbReference>
<dbReference type="GO" id="GO:0044183">
    <property type="term" value="F:protein folding chaperone"/>
    <property type="evidence" value="ECO:0007669"/>
    <property type="project" value="InterPro"/>
</dbReference>
<dbReference type="EMBL" id="GL433838">
    <property type="protein sequence ID" value="EFN58276.1"/>
    <property type="molecule type" value="Genomic_DNA"/>
</dbReference>
<dbReference type="Gene3D" id="1.10.1200.210">
    <property type="entry name" value="Chaperonin-like RbcX"/>
    <property type="match status" value="1"/>
</dbReference>
<name>E1Z843_CHLVA</name>
<dbReference type="GO" id="GO:0110102">
    <property type="term" value="P:ribulose bisphosphate carboxylase complex assembly"/>
    <property type="evidence" value="ECO:0007669"/>
    <property type="project" value="InterPro"/>
</dbReference>
<evidence type="ECO:0000256" key="2">
    <source>
        <dbReference type="ARBA" id="ARBA00023186"/>
    </source>
</evidence>
<keyword evidence="1" id="KW-0602">Photosynthesis</keyword>
<dbReference type="OrthoDB" id="510210at2759"/>
<evidence type="ECO:0000256" key="1">
    <source>
        <dbReference type="ARBA" id="ARBA00022531"/>
    </source>
</evidence>
<dbReference type="AlphaFoldDB" id="E1Z843"/>
<accession>E1Z843</accession>
<keyword evidence="6" id="KW-1185">Reference proteome</keyword>
<dbReference type="InParanoid" id="E1Z843"/>
<dbReference type="GO" id="GO:0015979">
    <property type="term" value="P:photosynthesis"/>
    <property type="evidence" value="ECO:0007669"/>
    <property type="project" value="UniProtKB-KW"/>
</dbReference>
<dbReference type="GO" id="GO:0015977">
    <property type="term" value="P:carbon fixation"/>
    <property type="evidence" value="ECO:0007669"/>
    <property type="project" value="UniProtKB-KW"/>
</dbReference>
<reference evidence="5 6" key="1">
    <citation type="journal article" date="2010" name="Plant Cell">
        <title>The Chlorella variabilis NC64A genome reveals adaptation to photosymbiosis, coevolution with viruses, and cryptic sex.</title>
        <authorList>
            <person name="Blanc G."/>
            <person name="Duncan G."/>
            <person name="Agarkova I."/>
            <person name="Borodovsky M."/>
            <person name="Gurnon J."/>
            <person name="Kuo A."/>
            <person name="Lindquist E."/>
            <person name="Lucas S."/>
            <person name="Pangilinan J."/>
            <person name="Polle J."/>
            <person name="Salamov A."/>
            <person name="Terry A."/>
            <person name="Yamada T."/>
            <person name="Dunigan D.D."/>
            <person name="Grigoriev I.V."/>
            <person name="Claverie J.M."/>
            <person name="Van Etten J.L."/>
        </authorList>
    </citation>
    <scope>NUCLEOTIDE SEQUENCE [LARGE SCALE GENOMIC DNA]</scope>
    <source>
        <strain evidence="5 6">NC64A</strain>
    </source>
</reference>
<dbReference type="Pfam" id="PF02341">
    <property type="entry name" value="RbcX"/>
    <property type="match status" value="1"/>
</dbReference>
<feature type="region of interest" description="Disordered" evidence="4">
    <location>
        <begin position="1"/>
        <end position="23"/>
    </location>
</feature>
<evidence type="ECO:0000256" key="3">
    <source>
        <dbReference type="ARBA" id="ARBA00023300"/>
    </source>
</evidence>
<evidence type="ECO:0000313" key="5">
    <source>
        <dbReference type="EMBL" id="EFN58276.1"/>
    </source>
</evidence>
<organism evidence="6">
    <name type="scientific">Chlorella variabilis</name>
    <name type="common">Green alga</name>
    <dbReference type="NCBI Taxonomy" id="554065"/>
    <lineage>
        <taxon>Eukaryota</taxon>
        <taxon>Viridiplantae</taxon>
        <taxon>Chlorophyta</taxon>
        <taxon>core chlorophytes</taxon>
        <taxon>Trebouxiophyceae</taxon>
        <taxon>Chlorellales</taxon>
        <taxon>Chlorellaceae</taxon>
        <taxon>Chlorella clade</taxon>
        <taxon>Chlorella</taxon>
    </lineage>
</organism>